<keyword evidence="7" id="KW-0931">ER-Golgi transport</keyword>
<dbReference type="AlphaFoldDB" id="A0A0B2UR01"/>
<feature type="domain" description="AP complex mu/sigma subunit" evidence="15">
    <location>
        <begin position="8"/>
        <end position="147"/>
    </location>
</feature>
<evidence type="ECO:0000256" key="9">
    <source>
        <dbReference type="ARBA" id="ARBA00023034"/>
    </source>
</evidence>
<dbReference type="EMBL" id="JPKZ01021715">
    <property type="protein sequence ID" value="KHN71587.1"/>
    <property type="molecule type" value="Genomic_DNA"/>
</dbReference>
<comment type="subunit">
    <text evidence="4">Oligomeric complex that consists of at least the alpha, beta, beta', gamma, delta, epsilon and zeta subunits.</text>
</comment>
<dbReference type="Pfam" id="PF01217">
    <property type="entry name" value="Clat_adaptor_s"/>
    <property type="match status" value="1"/>
</dbReference>
<feature type="domain" description="Origin recognition complex subunit 2 RecA-like" evidence="16">
    <location>
        <begin position="306"/>
        <end position="384"/>
    </location>
</feature>
<reference evidence="18 19" key="1">
    <citation type="submission" date="2014-11" db="EMBL/GenBank/DDBJ databases">
        <title>Genetic blueprint of the zoonotic pathogen Toxocara canis.</title>
        <authorList>
            <person name="Zhu X.-Q."/>
            <person name="Korhonen P.K."/>
            <person name="Cai H."/>
            <person name="Young N.D."/>
            <person name="Nejsum P."/>
            <person name="von Samson-Himmelstjerna G."/>
            <person name="Boag P.R."/>
            <person name="Tan P."/>
            <person name="Li Q."/>
            <person name="Min J."/>
            <person name="Yang Y."/>
            <person name="Wang X."/>
            <person name="Fang X."/>
            <person name="Hall R.S."/>
            <person name="Hofmann A."/>
            <person name="Sternberg P.W."/>
            <person name="Jex A.R."/>
            <person name="Gasser R.B."/>
        </authorList>
    </citation>
    <scope>NUCLEOTIDE SEQUENCE [LARGE SCALE GENOMIC DNA]</scope>
    <source>
        <strain evidence="18">PN_DK_2014</strain>
    </source>
</reference>
<evidence type="ECO:0000259" key="15">
    <source>
        <dbReference type="Pfam" id="PF01217"/>
    </source>
</evidence>
<evidence type="ECO:0000256" key="3">
    <source>
        <dbReference type="ARBA" id="ARBA00006972"/>
    </source>
</evidence>
<evidence type="ECO:0000313" key="19">
    <source>
        <dbReference type="Proteomes" id="UP000031036"/>
    </source>
</evidence>
<keyword evidence="5" id="KW-0813">Transport</keyword>
<dbReference type="GO" id="GO:0006891">
    <property type="term" value="P:intra-Golgi vesicle-mediated transport"/>
    <property type="evidence" value="ECO:0007669"/>
    <property type="project" value="TreeGrafter"/>
</dbReference>
<comment type="caution">
    <text evidence="18">The sequence shown here is derived from an EMBL/GenBank/DDBJ whole genome shotgun (WGS) entry which is preliminary data.</text>
</comment>
<keyword evidence="10" id="KW-0472">Membrane</keyword>
<dbReference type="GO" id="GO:0006260">
    <property type="term" value="P:DNA replication"/>
    <property type="evidence" value="ECO:0007669"/>
    <property type="project" value="UniProtKB-UniRule"/>
</dbReference>
<dbReference type="STRING" id="6265.A0A0B2UR01"/>
<dbReference type="GO" id="GO:0003688">
    <property type="term" value="F:DNA replication origin binding"/>
    <property type="evidence" value="ECO:0007669"/>
    <property type="project" value="UniProtKB-UniRule"/>
</dbReference>
<evidence type="ECO:0000256" key="5">
    <source>
        <dbReference type="ARBA" id="ARBA00022448"/>
    </source>
</evidence>
<dbReference type="InterPro" id="IPR011012">
    <property type="entry name" value="Longin-like_dom_sf"/>
</dbReference>
<comment type="function">
    <text evidence="12">The coatomer is a cytosolic protein complex that binds to dilysine motifs and reversibly associates with Golgi non-clathrin-coated vesicles, which further mediate biosynthetic protein transport from the ER, via the Golgi up to the trans Golgi network. Coatomer complex is required for budding from Golgi membranes, and is essential for the retrograde Golgi-to-ER transport of dilysine-tagged proteins. The zeta subunit may be involved in regulating the coat assembly and, hence, the rate of biosynthetic protein transport due to its association-dissociation properties with the coatomer complex.</text>
</comment>
<keyword evidence="8" id="KW-0653">Protein transport</keyword>
<evidence type="ECO:0000256" key="13">
    <source>
        <dbReference type="RuleBase" id="RU368084"/>
    </source>
</evidence>
<evidence type="ECO:0000259" key="16">
    <source>
        <dbReference type="Pfam" id="PF04084"/>
    </source>
</evidence>
<comment type="similarity">
    <text evidence="3">Belongs to the adaptor complexes small subunit family.</text>
</comment>
<dbReference type="GO" id="GO:0030126">
    <property type="term" value="C:COPI vesicle coat"/>
    <property type="evidence" value="ECO:0007669"/>
    <property type="project" value="InterPro"/>
</dbReference>
<evidence type="ECO:0000256" key="1">
    <source>
        <dbReference type="ARBA" id="ARBA00004255"/>
    </source>
</evidence>
<comment type="subunit">
    <text evidence="13">Component of the origin recognition complex (ORC).</text>
</comment>
<feature type="region of interest" description="Disordered" evidence="14">
    <location>
        <begin position="218"/>
        <end position="241"/>
    </location>
</feature>
<proteinExistence type="inferred from homology"/>
<evidence type="ECO:0000256" key="8">
    <source>
        <dbReference type="ARBA" id="ARBA00022927"/>
    </source>
</evidence>
<comment type="similarity">
    <text evidence="13">Belongs to the ORC2 family.</text>
</comment>
<dbReference type="GO" id="GO:0000139">
    <property type="term" value="C:Golgi membrane"/>
    <property type="evidence" value="ECO:0007669"/>
    <property type="project" value="UniProtKB-SubCell"/>
</dbReference>
<feature type="non-terminal residue" evidence="18">
    <location>
        <position position="1"/>
    </location>
</feature>
<evidence type="ECO:0000256" key="14">
    <source>
        <dbReference type="SAM" id="MobiDB-lite"/>
    </source>
</evidence>
<dbReference type="InterPro" id="IPR039652">
    <property type="entry name" value="Coatomer_zeta"/>
</dbReference>
<evidence type="ECO:0000256" key="4">
    <source>
        <dbReference type="ARBA" id="ARBA00011775"/>
    </source>
</evidence>
<dbReference type="PANTHER" id="PTHR11043">
    <property type="entry name" value="ZETA-COAT PROTEIN"/>
    <property type="match status" value="1"/>
</dbReference>
<dbReference type="FunFam" id="3.30.450.60:FF:000013">
    <property type="entry name" value="Coatomer subunit zeta"/>
    <property type="match status" value="1"/>
</dbReference>
<gene>
    <name evidence="18" type="primary">F59E10.3</name>
    <name evidence="18" type="ORF">Tcan_03776</name>
</gene>
<dbReference type="OrthoDB" id="10249988at2759"/>
<dbReference type="PANTHER" id="PTHR11043:SF0">
    <property type="entry name" value="COATOMER SUBUNIT ZETA"/>
    <property type="match status" value="1"/>
</dbReference>
<dbReference type="InterPro" id="IPR022775">
    <property type="entry name" value="AP_mu_sigma_su"/>
</dbReference>
<keyword evidence="13" id="KW-0539">Nucleus</keyword>
<dbReference type="InterPro" id="IPR056773">
    <property type="entry name" value="WHD_ORC2"/>
</dbReference>
<keyword evidence="6" id="KW-0963">Cytoplasm</keyword>
<dbReference type="Proteomes" id="UP000031036">
    <property type="component" value="Unassembled WGS sequence"/>
</dbReference>
<dbReference type="OMA" id="YMHTFAS"/>
<comment type="function">
    <text evidence="13">Component of the origin recognition complex (ORC) that binds origins of replication. DNA-binding is ATP-dependent. ORC is required to assemble the pre-replication complex necessary to initiate DNA replication.</text>
</comment>
<comment type="subcellular location">
    <subcellularLocation>
        <location evidence="2">Cytoplasmic vesicle</location>
        <location evidence="2">COPI-coated vesicle membrane</location>
        <topology evidence="2">Peripheral membrane protein</topology>
        <orientation evidence="2">Cytoplasmic side</orientation>
    </subcellularLocation>
    <subcellularLocation>
        <location evidence="1">Golgi apparatus membrane</location>
        <topology evidence="1">Peripheral membrane protein</topology>
        <orientation evidence="1">Cytoplasmic side</orientation>
    </subcellularLocation>
    <subcellularLocation>
        <location evidence="13">Nucleus</location>
    </subcellularLocation>
</comment>
<keyword evidence="11" id="KW-0968">Cytoplasmic vesicle</keyword>
<organism evidence="18 19">
    <name type="scientific">Toxocara canis</name>
    <name type="common">Canine roundworm</name>
    <dbReference type="NCBI Taxonomy" id="6265"/>
    <lineage>
        <taxon>Eukaryota</taxon>
        <taxon>Metazoa</taxon>
        <taxon>Ecdysozoa</taxon>
        <taxon>Nematoda</taxon>
        <taxon>Chromadorea</taxon>
        <taxon>Rhabditida</taxon>
        <taxon>Spirurina</taxon>
        <taxon>Ascaridomorpha</taxon>
        <taxon>Ascaridoidea</taxon>
        <taxon>Toxocaridae</taxon>
        <taxon>Toxocara</taxon>
    </lineage>
</organism>
<dbReference type="InterPro" id="IPR056772">
    <property type="entry name" value="RecA-like_ORC2"/>
</dbReference>
<feature type="domain" description="Origin recognition complex subunit 2 winged-helix" evidence="17">
    <location>
        <begin position="447"/>
        <end position="499"/>
    </location>
</feature>
<dbReference type="GO" id="GO:0006890">
    <property type="term" value="P:retrograde vesicle-mediated transport, Golgi to endoplasmic reticulum"/>
    <property type="evidence" value="ECO:0007669"/>
    <property type="project" value="InterPro"/>
</dbReference>
<name>A0A0B2UR01_TOXCA</name>
<dbReference type="CDD" id="cd14829">
    <property type="entry name" value="Zeta-COP"/>
    <property type="match status" value="1"/>
</dbReference>
<evidence type="ECO:0000256" key="11">
    <source>
        <dbReference type="ARBA" id="ARBA00023329"/>
    </source>
</evidence>
<keyword evidence="9" id="KW-0333">Golgi apparatus</keyword>
<dbReference type="Pfam" id="PF04084">
    <property type="entry name" value="RecA-like_ORC2"/>
    <property type="match status" value="1"/>
</dbReference>
<keyword evidence="13" id="KW-0235">DNA replication</keyword>
<dbReference type="SUPFAM" id="SSF64356">
    <property type="entry name" value="SNARE-like"/>
    <property type="match status" value="1"/>
</dbReference>
<evidence type="ECO:0000256" key="7">
    <source>
        <dbReference type="ARBA" id="ARBA00022892"/>
    </source>
</evidence>
<dbReference type="GO" id="GO:0006886">
    <property type="term" value="P:intracellular protein transport"/>
    <property type="evidence" value="ECO:0007669"/>
    <property type="project" value="TreeGrafter"/>
</dbReference>
<dbReference type="Gene3D" id="3.30.450.60">
    <property type="match status" value="1"/>
</dbReference>
<evidence type="ECO:0000256" key="6">
    <source>
        <dbReference type="ARBA" id="ARBA00022490"/>
    </source>
</evidence>
<protein>
    <recommendedName>
        <fullName evidence="13">Origin recognition complex subunit 2</fullName>
    </recommendedName>
</protein>
<accession>A0A0B2UR01</accession>
<evidence type="ECO:0000256" key="2">
    <source>
        <dbReference type="ARBA" id="ARBA00004347"/>
    </source>
</evidence>
<dbReference type="GO" id="GO:0005664">
    <property type="term" value="C:nuclear origin of replication recognition complex"/>
    <property type="evidence" value="ECO:0007669"/>
    <property type="project" value="UniProtKB-UniRule"/>
</dbReference>
<evidence type="ECO:0000259" key="17">
    <source>
        <dbReference type="Pfam" id="PF24882"/>
    </source>
</evidence>
<keyword evidence="19" id="KW-1185">Reference proteome</keyword>
<sequence>DTSSLYSIKGLAILDQDGNRVLAKYYDAELFPSQKEQRAFEKSLFQKTNKANAEVIMLDGLICVYRSNVDLFFYVMGGTNENEMVLVAALNCLYDSVSMVLRKNVEKKALLDNMDIAMLILDEICDNGVLLESEPQAVVSRCAVRQEELAFGDQSISQVGMSMDNKHAKAGGVDAISDEEGRVQLVQFEDEFNKISTSGIIDNYFNLGKIKKRTTRRKSKAGRLSDREEEDERENENPDERAECDLEKLRDWLQMADEHLPKEVKEKNEALNECFHMWLVYLSAGFNLLCLETNLNLKNRSKSGTTLEWASNVAAAIEKRNEDVVLVINNIDGPDMRESAQQLALMELARCRRLHIVASFDHFNAPLLWNQEMLNAFNFLYVNVNTMLAYREEILAGDSKLLGLNTKTSGRAHTQASLDAVWASLTFNSRMVLYKVARVFYSTKDPVEFFDLFRQAREDFLVSSETALRQQLAELDDHRLIINKRHQDGNEYIRMNVDQKVMRAFLEAKGLIMDSDEVEHDTA</sequence>
<evidence type="ECO:0000313" key="18">
    <source>
        <dbReference type="EMBL" id="KHN71587.1"/>
    </source>
</evidence>
<evidence type="ECO:0000256" key="12">
    <source>
        <dbReference type="ARBA" id="ARBA00045555"/>
    </source>
</evidence>
<evidence type="ECO:0000256" key="10">
    <source>
        <dbReference type="ARBA" id="ARBA00023136"/>
    </source>
</evidence>
<dbReference type="Pfam" id="PF24882">
    <property type="entry name" value="WHD_ORC2"/>
    <property type="match status" value="1"/>
</dbReference>